<reference evidence="14" key="1">
    <citation type="submission" date="2016-11" db="EMBL/GenBank/DDBJ databases">
        <authorList>
            <person name="Varghese N."/>
            <person name="Submissions S."/>
        </authorList>
    </citation>
    <scope>NUCLEOTIDE SEQUENCE [LARGE SCALE GENOMIC DNA]</scope>
    <source>
        <strain evidence="14">CGMCC 1.8995</strain>
    </source>
</reference>
<keyword evidence="7 11" id="KW-0016">Alginate biosynthesis</keyword>
<keyword evidence="8 12" id="KW-1133">Transmembrane helix</keyword>
<organism evidence="13 14">
    <name type="scientific">Marisediminitalea aggregata</name>
    <dbReference type="NCBI Taxonomy" id="634436"/>
    <lineage>
        <taxon>Bacteria</taxon>
        <taxon>Pseudomonadati</taxon>
        <taxon>Pseudomonadota</taxon>
        <taxon>Gammaproteobacteria</taxon>
        <taxon>Alteromonadales</taxon>
        <taxon>Alteromonadaceae</taxon>
        <taxon>Marisediminitalea</taxon>
    </lineage>
</organism>
<proteinExistence type="inferred from homology"/>
<comment type="subcellular location">
    <subcellularLocation>
        <location evidence="11">Cell inner membrane</location>
    </subcellularLocation>
    <subcellularLocation>
        <location evidence="1">Cell membrane</location>
        <topology evidence="1">Multi-pass membrane protein</topology>
    </subcellularLocation>
</comment>
<evidence type="ECO:0000256" key="2">
    <source>
        <dbReference type="ARBA" id="ARBA00005182"/>
    </source>
</evidence>
<dbReference type="InterPro" id="IPR028362">
    <property type="entry name" value="AlgI"/>
</dbReference>
<evidence type="ECO:0000256" key="10">
    <source>
        <dbReference type="ARBA" id="ARBA00023315"/>
    </source>
</evidence>
<dbReference type="AlphaFoldDB" id="A0A1M5MDK5"/>
<keyword evidence="4 11" id="KW-1003">Cell membrane</keyword>
<evidence type="ECO:0000256" key="3">
    <source>
        <dbReference type="ARBA" id="ARBA00010323"/>
    </source>
</evidence>
<feature type="transmembrane region" description="Helical" evidence="12">
    <location>
        <begin position="77"/>
        <end position="95"/>
    </location>
</feature>
<dbReference type="PIRSF" id="PIRSF500217">
    <property type="entry name" value="AlgI"/>
    <property type="match status" value="1"/>
</dbReference>
<evidence type="ECO:0000313" key="14">
    <source>
        <dbReference type="Proteomes" id="UP000184520"/>
    </source>
</evidence>
<dbReference type="PANTHER" id="PTHR13285">
    <property type="entry name" value="ACYLTRANSFERASE"/>
    <property type="match status" value="1"/>
</dbReference>
<dbReference type="PANTHER" id="PTHR13285:SF23">
    <property type="entry name" value="TEICHOIC ACID D-ALANYLTRANSFERASE"/>
    <property type="match status" value="1"/>
</dbReference>
<comment type="pathway">
    <text evidence="2 11">Glycan biosynthesis; alginate biosynthesis.</text>
</comment>
<dbReference type="PIRSF" id="PIRSF016636">
    <property type="entry name" value="AlgI_DltB"/>
    <property type="match status" value="1"/>
</dbReference>
<sequence>MLFNSFEFIFAFLPVVVLLVWAFGRFASFQAVVAVLVAASLFFYGWWNPVYLLIIVLSMVINYQLGKRLSKRKEKPLLYVGVLLNLFSLGYFKYTDFVLDNVNLLLESPIPLPNVVLPLAISFFTFQQVAYLVDSFRGETVEKHPLDYALFVTFFPQLIAGPIVHHKEMLPQFAKGHASITANNMGIGLSIFAMGLFKKAVIADGIAGYANTAFVTVDTGGTLDFFPAWAGALAYTFQLYFDFSGYSDMAIGLARMFGIVLPLNFYSPYKAVNISEFWRRWHMTLSRFLRDYLYIALGGNRNGNFNRYRNLFLTMVLGGIWHGAGWNFLIWGVLHGSYLMVFHGWRNLCPTLHASKHIAAMGLGWGLTFLAAVVSWVFFRATTFDGAVTMLKGMVGQYGISIPQGIWSRLGTSITSLLDAVGMTASSASSSAFVSVWIWNVCLLVAVLVLPNTQDMFSRSNGSLSNLSFSKHDAFWPGHKWVSRFTWQTTTGWALWMAVLFVAGVMTLSQVSEFLYFQF</sequence>
<keyword evidence="14" id="KW-1185">Reference proteome</keyword>
<dbReference type="EC" id="2.3.1.-" evidence="11"/>
<feature type="transmembrane region" description="Helical" evidence="12">
    <location>
        <begin position="311"/>
        <end position="338"/>
    </location>
</feature>
<feature type="transmembrane region" description="Helical" evidence="12">
    <location>
        <begin position="145"/>
        <end position="164"/>
    </location>
</feature>
<dbReference type="Pfam" id="PF03062">
    <property type="entry name" value="MBOAT"/>
    <property type="match status" value="1"/>
</dbReference>
<dbReference type="GO" id="GO:0005886">
    <property type="term" value="C:plasma membrane"/>
    <property type="evidence" value="ECO:0007669"/>
    <property type="project" value="UniProtKB-SubCell"/>
</dbReference>
<evidence type="ECO:0000256" key="4">
    <source>
        <dbReference type="ARBA" id="ARBA00022475"/>
    </source>
</evidence>
<dbReference type="RefSeq" id="WP_073323800.1">
    <property type="nucleotide sequence ID" value="NZ_FQWD01000004.1"/>
</dbReference>
<dbReference type="EMBL" id="FQWD01000004">
    <property type="protein sequence ID" value="SHG75484.1"/>
    <property type="molecule type" value="Genomic_DNA"/>
</dbReference>
<keyword evidence="5 11" id="KW-0808">Transferase</keyword>
<dbReference type="UniPathway" id="UPA00286"/>
<evidence type="ECO:0000256" key="11">
    <source>
        <dbReference type="PIRNR" id="PIRNR016636"/>
    </source>
</evidence>
<dbReference type="Proteomes" id="UP000184520">
    <property type="component" value="Unassembled WGS sequence"/>
</dbReference>
<keyword evidence="6 11" id="KW-0812">Transmembrane</keyword>
<evidence type="ECO:0000256" key="5">
    <source>
        <dbReference type="ARBA" id="ARBA00022679"/>
    </source>
</evidence>
<feature type="transmembrane region" description="Helical" evidence="12">
    <location>
        <begin position="358"/>
        <end position="379"/>
    </location>
</feature>
<evidence type="ECO:0000256" key="8">
    <source>
        <dbReference type="ARBA" id="ARBA00022989"/>
    </source>
</evidence>
<dbReference type="InterPro" id="IPR004299">
    <property type="entry name" value="MBOAT_fam"/>
</dbReference>
<keyword evidence="11" id="KW-0997">Cell inner membrane</keyword>
<evidence type="ECO:0000256" key="9">
    <source>
        <dbReference type="ARBA" id="ARBA00023136"/>
    </source>
</evidence>
<dbReference type="STRING" id="634436.SAMN05216361_2997"/>
<gene>
    <name evidence="13" type="ORF">SAMN05216361_2997</name>
</gene>
<evidence type="ECO:0000313" key="13">
    <source>
        <dbReference type="EMBL" id="SHG75484.1"/>
    </source>
</evidence>
<feature type="transmembrane region" description="Helical" evidence="12">
    <location>
        <begin position="493"/>
        <end position="517"/>
    </location>
</feature>
<dbReference type="GO" id="GO:0016746">
    <property type="term" value="F:acyltransferase activity"/>
    <property type="evidence" value="ECO:0007669"/>
    <property type="project" value="UniProtKB-KW"/>
</dbReference>
<keyword evidence="10 11" id="KW-0012">Acyltransferase</keyword>
<feature type="transmembrane region" description="Helical" evidence="12">
    <location>
        <begin position="432"/>
        <end position="450"/>
    </location>
</feature>
<feature type="transmembrane region" description="Helical" evidence="12">
    <location>
        <begin position="176"/>
        <end position="197"/>
    </location>
</feature>
<accession>A0A1M5MDK5</accession>
<dbReference type="InterPro" id="IPR024194">
    <property type="entry name" value="Ac/AlaTfrase_AlgI/DltB"/>
</dbReference>
<evidence type="ECO:0000256" key="6">
    <source>
        <dbReference type="ARBA" id="ARBA00022692"/>
    </source>
</evidence>
<evidence type="ECO:0000256" key="7">
    <source>
        <dbReference type="ARBA" id="ARBA00022841"/>
    </source>
</evidence>
<name>A0A1M5MDK5_9ALTE</name>
<dbReference type="OrthoDB" id="139172at2"/>
<dbReference type="InterPro" id="IPR051085">
    <property type="entry name" value="MB_O-acyltransferase"/>
</dbReference>
<protein>
    <recommendedName>
        <fullName evidence="11">Probable alginate O-acetylase</fullName>
        <ecNumber evidence="11">2.3.1.-</ecNumber>
    </recommendedName>
</protein>
<feature type="transmembrane region" description="Helical" evidence="12">
    <location>
        <begin position="115"/>
        <end position="133"/>
    </location>
</feature>
<comment type="similarity">
    <text evidence="3 11">Belongs to the membrane-bound acyltransferase family.</text>
</comment>
<evidence type="ECO:0000256" key="12">
    <source>
        <dbReference type="SAM" id="Phobius"/>
    </source>
</evidence>
<dbReference type="GO" id="GO:0042121">
    <property type="term" value="P:alginic acid biosynthetic process"/>
    <property type="evidence" value="ECO:0007669"/>
    <property type="project" value="UniProtKB-UniRule"/>
</dbReference>
<keyword evidence="9 11" id="KW-0472">Membrane</keyword>
<evidence type="ECO:0000256" key="1">
    <source>
        <dbReference type="ARBA" id="ARBA00004651"/>
    </source>
</evidence>